<keyword evidence="3" id="KW-1185">Reference proteome</keyword>
<feature type="domain" description="P2X purinoreceptor 7 intracellular" evidence="1">
    <location>
        <begin position="28"/>
        <end position="112"/>
    </location>
</feature>
<dbReference type="EnsemblMetazoa" id="XM_011664797">
    <property type="protein sequence ID" value="XP_011663099"/>
    <property type="gene ID" value="LOC100890412"/>
</dbReference>
<evidence type="ECO:0000259" key="1">
    <source>
        <dbReference type="Pfam" id="PF20478"/>
    </source>
</evidence>
<dbReference type="Pfam" id="PF20478">
    <property type="entry name" value="P2RX7_C"/>
    <property type="match status" value="1"/>
</dbReference>
<dbReference type="OMA" id="PSCAIAK"/>
<dbReference type="KEGG" id="spu:100890412"/>
<dbReference type="AlphaFoldDB" id="A0A7M7HCT2"/>
<dbReference type="OrthoDB" id="5955457at2759"/>
<dbReference type="RefSeq" id="XP_011663099.2">
    <property type="nucleotide sequence ID" value="XM_011664797.2"/>
</dbReference>
<dbReference type="PANTHER" id="PTHR36981:SF1">
    <property type="entry name" value="P2X PURINORECEPTOR 7 INTRACELLULAR DOMAIN-CONTAINING PROTEIN"/>
    <property type="match status" value="1"/>
</dbReference>
<reference evidence="3" key="1">
    <citation type="submission" date="2015-02" db="EMBL/GenBank/DDBJ databases">
        <title>Genome sequencing for Strongylocentrotus purpuratus.</title>
        <authorList>
            <person name="Murali S."/>
            <person name="Liu Y."/>
            <person name="Vee V."/>
            <person name="English A."/>
            <person name="Wang M."/>
            <person name="Skinner E."/>
            <person name="Han Y."/>
            <person name="Muzny D.M."/>
            <person name="Worley K.C."/>
            <person name="Gibbs R.A."/>
        </authorList>
    </citation>
    <scope>NUCLEOTIDE SEQUENCE</scope>
</reference>
<accession>A0A7M7HCT2</accession>
<organism evidence="2 3">
    <name type="scientific">Strongylocentrotus purpuratus</name>
    <name type="common">Purple sea urchin</name>
    <dbReference type="NCBI Taxonomy" id="7668"/>
    <lineage>
        <taxon>Eukaryota</taxon>
        <taxon>Metazoa</taxon>
        <taxon>Echinodermata</taxon>
        <taxon>Eleutherozoa</taxon>
        <taxon>Echinozoa</taxon>
        <taxon>Echinoidea</taxon>
        <taxon>Euechinoidea</taxon>
        <taxon>Echinacea</taxon>
        <taxon>Camarodonta</taxon>
        <taxon>Echinidea</taxon>
        <taxon>Strongylocentrotidae</taxon>
        <taxon>Strongylocentrotus</taxon>
    </lineage>
</organism>
<evidence type="ECO:0000313" key="2">
    <source>
        <dbReference type="EnsemblMetazoa" id="XP_011663099"/>
    </source>
</evidence>
<dbReference type="InParanoid" id="A0A7M7HCT2"/>
<name>A0A7M7HCT2_STRPU</name>
<dbReference type="PANTHER" id="PTHR36981">
    <property type="entry name" value="ZGC:195170"/>
    <property type="match status" value="1"/>
</dbReference>
<protein>
    <recommendedName>
        <fullName evidence="1">P2X purinoreceptor 7 intracellular domain-containing protein</fullName>
    </recommendedName>
</protein>
<reference evidence="2" key="2">
    <citation type="submission" date="2021-01" db="UniProtKB">
        <authorList>
            <consortium name="EnsemblMetazoa"/>
        </authorList>
    </citation>
    <scope>IDENTIFICATION</scope>
</reference>
<proteinExistence type="predicted"/>
<dbReference type="GeneID" id="100890412"/>
<dbReference type="Proteomes" id="UP000007110">
    <property type="component" value="Unassembled WGS sequence"/>
</dbReference>
<sequence>MPTAKESVCCKEVEKVIKKMDKFKENDNLKCITEHPGFKTVCLDKHVLDVAYYQYRQQYDIEMSANDERYRLVAHRQLARWCWEYLGRHVGVPLPSCAVVKIRQAFPSASNKNT</sequence>
<dbReference type="InterPro" id="IPR046815">
    <property type="entry name" value="P2RX7_C"/>
</dbReference>
<evidence type="ECO:0000313" key="3">
    <source>
        <dbReference type="Proteomes" id="UP000007110"/>
    </source>
</evidence>